<reference evidence="2 3" key="1">
    <citation type="submission" date="2018-08" db="EMBL/GenBank/DDBJ databases">
        <title>A genome reference for cultivated species of the human gut microbiota.</title>
        <authorList>
            <person name="Zou Y."/>
            <person name="Xue W."/>
            <person name="Luo G."/>
        </authorList>
    </citation>
    <scope>NUCLEOTIDE SEQUENCE [LARGE SCALE GENOMIC DNA]</scope>
    <source>
        <strain evidence="2 3">AM25-1LB</strain>
    </source>
</reference>
<dbReference type="Pfam" id="PF14903">
    <property type="entry name" value="WG_beta_rep"/>
    <property type="match status" value="3"/>
</dbReference>
<dbReference type="EMBL" id="QRHG01000060">
    <property type="protein sequence ID" value="RHF55705.1"/>
    <property type="molecule type" value="Genomic_DNA"/>
</dbReference>
<dbReference type="AlphaFoldDB" id="A0A414P0X3"/>
<sequence>MKNYKNLVPIGLVVFMGVGIYSVFANAATENSDYHAYLKKARKDAKLEVIEEAVQYYGKALELNDSIELRMEVGELYADQGWTSEAIQWGESIISKYPKESAGYEFLLKEYIEDEEYKDCFVLRDQAKARKAESKKFDELMSKIDYVYEYGFDAYDEVSVYSNGWCAVKTEDLWGYANEKGETKITAEFAWAGPFSADEVAPVKSEKGEFYYISDTGNKKIALQNIKKCTDIGLSSNGILVAADNEKYGYYDPNFKKIVGNYEYASAINGDIAAVKEGSKWKLIDAKGKVRGKDSYESVILDDKGIAFRNDRAFVEKADGYYLVDDKGKKIGKQKYEDARLFLEADGYAAVKVDGKWGFVDKTGKMVIEPQFADAHSFANGYAAIKKNGKWGFIDENGEIVIRAQFEDARDFNDKGNVFVKDGTQWRLLELLRNNYK</sequence>
<comment type="caution">
    <text evidence="2">The sequence shown here is derived from an EMBL/GenBank/DDBJ whole genome shotgun (WGS) entry which is preliminary data.</text>
</comment>
<accession>A0A414P0X3</accession>
<organism evidence="2 3">
    <name type="scientific">[Ruminococcus] lactaris</name>
    <dbReference type="NCBI Taxonomy" id="46228"/>
    <lineage>
        <taxon>Bacteria</taxon>
        <taxon>Bacillati</taxon>
        <taxon>Bacillota</taxon>
        <taxon>Clostridia</taxon>
        <taxon>Lachnospirales</taxon>
        <taxon>Lachnospiraceae</taxon>
        <taxon>Mediterraneibacter</taxon>
    </lineage>
</organism>
<dbReference type="InterPro" id="IPR011990">
    <property type="entry name" value="TPR-like_helical_dom_sf"/>
</dbReference>
<evidence type="ECO:0000313" key="2">
    <source>
        <dbReference type="EMBL" id="RHF55705.1"/>
    </source>
</evidence>
<dbReference type="PANTHER" id="PTHR37841">
    <property type="entry name" value="GLR2918 PROTEIN"/>
    <property type="match status" value="1"/>
</dbReference>
<dbReference type="Gene3D" id="1.25.40.10">
    <property type="entry name" value="Tetratricopeptide repeat domain"/>
    <property type="match status" value="1"/>
</dbReference>
<dbReference type="SUPFAM" id="SSF69360">
    <property type="entry name" value="Cell wall binding repeat"/>
    <property type="match status" value="1"/>
</dbReference>
<dbReference type="Proteomes" id="UP000284902">
    <property type="component" value="Unassembled WGS sequence"/>
</dbReference>
<keyword evidence="1" id="KW-0732">Signal</keyword>
<dbReference type="InterPro" id="IPR032774">
    <property type="entry name" value="WG_beta_rep"/>
</dbReference>
<feature type="chain" id="PRO_5019203742" evidence="1">
    <location>
        <begin position="28"/>
        <end position="437"/>
    </location>
</feature>
<evidence type="ECO:0000256" key="1">
    <source>
        <dbReference type="SAM" id="SignalP"/>
    </source>
</evidence>
<proteinExistence type="predicted"/>
<protein>
    <submittedName>
        <fullName evidence="2">WG repeat-containing protein</fullName>
    </submittedName>
</protein>
<dbReference type="SUPFAM" id="SSF48452">
    <property type="entry name" value="TPR-like"/>
    <property type="match status" value="1"/>
</dbReference>
<feature type="signal peptide" evidence="1">
    <location>
        <begin position="1"/>
        <end position="27"/>
    </location>
</feature>
<dbReference type="RefSeq" id="WP_023921396.1">
    <property type="nucleotide sequence ID" value="NZ_CAJMJQ010000034.1"/>
</dbReference>
<dbReference type="PANTHER" id="PTHR37841:SF1">
    <property type="entry name" value="DUF3298 DOMAIN-CONTAINING PROTEIN"/>
    <property type="match status" value="1"/>
</dbReference>
<evidence type="ECO:0000313" key="3">
    <source>
        <dbReference type="Proteomes" id="UP000284902"/>
    </source>
</evidence>
<name>A0A414P0X3_9FIRM</name>
<gene>
    <name evidence="2" type="ORF">DW672_13405</name>
</gene>